<reference evidence="2 3" key="1">
    <citation type="submission" date="2016-10" db="EMBL/GenBank/DDBJ databases">
        <authorList>
            <person name="de Groot N.N."/>
        </authorList>
    </citation>
    <scope>NUCLEOTIDE SEQUENCE [LARGE SCALE GENOMIC DNA]</scope>
    <source>
        <strain evidence="2 3">GAS232</strain>
    </source>
</reference>
<dbReference type="Pfam" id="PF12543">
    <property type="entry name" value="DUF3738"/>
    <property type="match status" value="1"/>
</dbReference>
<evidence type="ECO:0000313" key="2">
    <source>
        <dbReference type="EMBL" id="SDE86969.1"/>
    </source>
</evidence>
<name>A0A1G7GG25_9BACT</name>
<sequence length="289" mass="31915">MRIASRSVLVPLLGGILCFFMGTSAVSQVNNAVDDAKSLKFDVVSIRLSSASPKEQHLYITPDGYEAIGFPIETTLLVAYADAPFFKHLEELKGVPSWGGSERYDIRAKLAAADVAAWHNLNQNIFRTAPVLQHMLQQVLAERCNLRIHGVETKVDGLALHIGAKSPALVEDSTVPAGGAGSQLLDGARFVYTKQNDDQTWTFYNTSMSVLANWLTVSSKYQVEDRTGLQGRYRFVLRRLAEQPAEGDSTTQVDAPMPWDLHAVGLKVDREKMPSKIWIIDSIERPSSN</sequence>
<dbReference type="Proteomes" id="UP000182427">
    <property type="component" value="Chromosome I"/>
</dbReference>
<dbReference type="NCBIfam" id="TIGR03435">
    <property type="entry name" value="Soli_TIGR03435"/>
    <property type="match status" value="1"/>
</dbReference>
<proteinExistence type="predicted"/>
<feature type="chain" id="PRO_5009241157" evidence="1">
    <location>
        <begin position="28"/>
        <end position="289"/>
    </location>
</feature>
<organism evidence="2 3">
    <name type="scientific">Terriglobus roseus</name>
    <dbReference type="NCBI Taxonomy" id="392734"/>
    <lineage>
        <taxon>Bacteria</taxon>
        <taxon>Pseudomonadati</taxon>
        <taxon>Acidobacteriota</taxon>
        <taxon>Terriglobia</taxon>
        <taxon>Terriglobales</taxon>
        <taxon>Acidobacteriaceae</taxon>
        <taxon>Terriglobus</taxon>
    </lineage>
</organism>
<protein>
    <submittedName>
        <fullName evidence="2">Soil-associated protein, TIGR03435 family</fullName>
    </submittedName>
</protein>
<evidence type="ECO:0000256" key="1">
    <source>
        <dbReference type="SAM" id="SignalP"/>
    </source>
</evidence>
<gene>
    <name evidence="2" type="ORF">SAMN05444167_0680</name>
</gene>
<dbReference type="AlphaFoldDB" id="A0A1G7GG25"/>
<dbReference type="InterPro" id="IPR017801">
    <property type="entry name" value="DUF3738"/>
</dbReference>
<keyword evidence="3" id="KW-1185">Reference proteome</keyword>
<evidence type="ECO:0000313" key="3">
    <source>
        <dbReference type="Proteomes" id="UP000182427"/>
    </source>
</evidence>
<accession>A0A1G7GG25</accession>
<dbReference type="EMBL" id="LT629690">
    <property type="protein sequence ID" value="SDE86969.1"/>
    <property type="molecule type" value="Genomic_DNA"/>
</dbReference>
<feature type="signal peptide" evidence="1">
    <location>
        <begin position="1"/>
        <end position="27"/>
    </location>
</feature>
<dbReference type="OrthoDB" id="114636at2"/>
<keyword evidence="1" id="KW-0732">Signal</keyword>